<evidence type="ECO:0000313" key="1">
    <source>
        <dbReference type="EMBL" id="EGC03938.1"/>
    </source>
</evidence>
<dbReference type="AlphaFoldDB" id="E9SA27"/>
<dbReference type="EMBL" id="ADKM02000050">
    <property type="protein sequence ID" value="EGC03938.1"/>
    <property type="molecule type" value="Genomic_DNA"/>
</dbReference>
<protein>
    <submittedName>
        <fullName evidence="1">Uncharacterized protein</fullName>
    </submittedName>
</protein>
<evidence type="ECO:0000313" key="2">
    <source>
        <dbReference type="Proteomes" id="UP000004259"/>
    </source>
</evidence>
<sequence>MKKQRVRSIFAAVFIGFCPLAKSAFIWYNKPKRKYDYPFSTPLQNTFINEEKLSRCYLSPAAGGGKITANCIQFPI</sequence>
<reference evidence="1 2" key="1">
    <citation type="submission" date="2011-02" db="EMBL/GenBank/DDBJ databases">
        <authorList>
            <person name="Nelson K.E."/>
            <person name="Sutton G."/>
            <person name="Torralba M."/>
            <person name="Durkin S."/>
            <person name="Harkins D."/>
            <person name="Montgomery R."/>
            <person name="Ziemer C."/>
            <person name="Klaassens E."/>
            <person name="Ocuiv P."/>
            <person name="Morrison M."/>
        </authorList>
    </citation>
    <scope>NUCLEOTIDE SEQUENCE [LARGE SCALE GENOMIC DNA]</scope>
    <source>
        <strain evidence="1 2">8</strain>
    </source>
</reference>
<comment type="caution">
    <text evidence="1">The sequence shown here is derived from an EMBL/GenBank/DDBJ whole genome shotgun (WGS) entry which is preliminary data.</text>
</comment>
<proteinExistence type="predicted"/>
<organism evidence="1 2">
    <name type="scientific">Ruminococcus albus 8</name>
    <dbReference type="NCBI Taxonomy" id="246199"/>
    <lineage>
        <taxon>Bacteria</taxon>
        <taxon>Bacillati</taxon>
        <taxon>Bacillota</taxon>
        <taxon>Clostridia</taxon>
        <taxon>Eubacteriales</taxon>
        <taxon>Oscillospiraceae</taxon>
        <taxon>Ruminococcus</taxon>
    </lineage>
</organism>
<name>E9SA27_RUMAL</name>
<keyword evidence="2" id="KW-1185">Reference proteome</keyword>
<accession>E9SA27</accession>
<dbReference type="STRING" id="246199.CUS_6478"/>
<dbReference type="Proteomes" id="UP000004259">
    <property type="component" value="Unassembled WGS sequence"/>
</dbReference>
<gene>
    <name evidence="1" type="ORF">CUS_6478</name>
</gene>